<evidence type="ECO:0000256" key="1">
    <source>
        <dbReference type="SAM" id="MobiDB-lite"/>
    </source>
</evidence>
<feature type="compositionally biased region" description="Basic and acidic residues" evidence="1">
    <location>
        <begin position="31"/>
        <end position="68"/>
    </location>
</feature>
<name>A0A2N4TUR9_RALPI</name>
<feature type="region of interest" description="Disordered" evidence="1">
    <location>
        <begin position="1"/>
        <end position="68"/>
    </location>
</feature>
<dbReference type="Proteomes" id="UP000234456">
    <property type="component" value="Unassembled WGS sequence"/>
</dbReference>
<evidence type="ECO:0000313" key="3">
    <source>
        <dbReference type="Proteomes" id="UP000234456"/>
    </source>
</evidence>
<dbReference type="RefSeq" id="WP_102064089.1">
    <property type="nucleotide sequence ID" value="NZ_PKQE01000001.1"/>
</dbReference>
<proteinExistence type="predicted"/>
<dbReference type="AlphaFoldDB" id="A0A2N4TUR9"/>
<sequence>MNSRHQKGAGHPSGDDTFLTDVSETDAEGTTVREAEVRERDMSEVDGRKSHRQPGGEEERDTSAKDAP</sequence>
<comment type="caution">
    <text evidence="2">The sequence shown here is derived from an EMBL/GenBank/DDBJ whole genome shotgun (WGS) entry which is preliminary data.</text>
</comment>
<dbReference type="OrthoDB" id="9020044at2"/>
<dbReference type="EMBL" id="PKQE01000001">
    <property type="protein sequence ID" value="PLC43447.1"/>
    <property type="molecule type" value="Genomic_DNA"/>
</dbReference>
<organism evidence="2 3">
    <name type="scientific">Ralstonia pickettii</name>
    <name type="common">Burkholderia pickettii</name>
    <dbReference type="NCBI Taxonomy" id="329"/>
    <lineage>
        <taxon>Bacteria</taxon>
        <taxon>Pseudomonadati</taxon>
        <taxon>Pseudomonadota</taxon>
        <taxon>Betaproteobacteria</taxon>
        <taxon>Burkholderiales</taxon>
        <taxon>Burkholderiaceae</taxon>
        <taxon>Ralstonia</taxon>
    </lineage>
</organism>
<evidence type="ECO:0000313" key="2">
    <source>
        <dbReference type="EMBL" id="PLC43447.1"/>
    </source>
</evidence>
<reference evidence="2 3" key="1">
    <citation type="submission" date="2017-12" db="EMBL/GenBank/DDBJ databases">
        <title>Draft genome sequence of Ralstonia pickettii 52.</title>
        <authorList>
            <person name="Zheng B."/>
        </authorList>
    </citation>
    <scope>NUCLEOTIDE SEQUENCE [LARGE SCALE GENOMIC DNA]</scope>
    <source>
        <strain evidence="2 3">52</strain>
    </source>
</reference>
<protein>
    <submittedName>
        <fullName evidence="2">Uncharacterized protein</fullName>
    </submittedName>
</protein>
<accession>A0A2N4TUR9</accession>
<gene>
    <name evidence="2" type="ORF">C0Q88_01610</name>
</gene>